<comment type="similarity">
    <text evidence="2">Belongs to the universal ribosomal protein uS2 family.</text>
</comment>
<feature type="non-terminal residue" evidence="10">
    <location>
        <position position="1"/>
    </location>
</feature>
<proteinExistence type="inferred from homology"/>
<evidence type="ECO:0000256" key="6">
    <source>
        <dbReference type="ARBA" id="ARBA00059792"/>
    </source>
</evidence>
<keyword evidence="11" id="KW-1185">Reference proteome</keyword>
<comment type="caution">
    <text evidence="10">The sequence shown here is derived from an EMBL/GenBank/DDBJ whole genome shotgun (WGS) entry which is preliminary data.</text>
</comment>
<dbReference type="HAMAP" id="MF_00291_B">
    <property type="entry name" value="Ribosomal_uS2_B"/>
    <property type="match status" value="1"/>
</dbReference>
<comment type="function">
    <text evidence="6">Required for mitoribosome formation and stability, and mitochondrial translation.</text>
</comment>
<dbReference type="NCBIfam" id="TIGR01011">
    <property type="entry name" value="rpsB_bact"/>
    <property type="match status" value="1"/>
</dbReference>
<evidence type="ECO:0000256" key="9">
    <source>
        <dbReference type="SAM" id="MobiDB-lite"/>
    </source>
</evidence>
<evidence type="ECO:0000256" key="7">
    <source>
        <dbReference type="ARBA" id="ARBA00071390"/>
    </source>
</evidence>
<dbReference type="AlphaFoldDB" id="A0AA89BNJ2"/>
<evidence type="ECO:0000256" key="3">
    <source>
        <dbReference type="ARBA" id="ARBA00022980"/>
    </source>
</evidence>
<keyword evidence="4" id="KW-0496">Mitochondrion</keyword>
<dbReference type="Proteomes" id="UP001186944">
    <property type="component" value="Unassembled WGS sequence"/>
</dbReference>
<name>A0AA89BNJ2_PINIB</name>
<dbReference type="GO" id="GO:0005743">
    <property type="term" value="C:mitochondrial inner membrane"/>
    <property type="evidence" value="ECO:0007669"/>
    <property type="project" value="UniProtKB-ARBA"/>
</dbReference>
<dbReference type="Pfam" id="PF00318">
    <property type="entry name" value="Ribosomal_S2"/>
    <property type="match status" value="1"/>
</dbReference>
<gene>
    <name evidence="10" type="ORF">FSP39_013523</name>
</gene>
<keyword evidence="3" id="KW-0689">Ribosomal protein</keyword>
<accession>A0AA89BNJ2</accession>
<evidence type="ECO:0000256" key="8">
    <source>
        <dbReference type="ARBA" id="ARBA00083109"/>
    </source>
</evidence>
<organism evidence="10 11">
    <name type="scientific">Pinctada imbricata</name>
    <name type="common">Atlantic pearl-oyster</name>
    <name type="synonym">Pinctada martensii</name>
    <dbReference type="NCBI Taxonomy" id="66713"/>
    <lineage>
        <taxon>Eukaryota</taxon>
        <taxon>Metazoa</taxon>
        <taxon>Spiralia</taxon>
        <taxon>Lophotrochozoa</taxon>
        <taxon>Mollusca</taxon>
        <taxon>Bivalvia</taxon>
        <taxon>Autobranchia</taxon>
        <taxon>Pteriomorphia</taxon>
        <taxon>Pterioida</taxon>
        <taxon>Pterioidea</taxon>
        <taxon>Pteriidae</taxon>
        <taxon>Pinctada</taxon>
    </lineage>
</organism>
<evidence type="ECO:0000256" key="5">
    <source>
        <dbReference type="ARBA" id="ARBA00023274"/>
    </source>
</evidence>
<dbReference type="SUPFAM" id="SSF52313">
    <property type="entry name" value="Ribosomal protein S2"/>
    <property type="match status" value="1"/>
</dbReference>
<dbReference type="Gene3D" id="3.40.50.10490">
    <property type="entry name" value="Glucose-6-phosphate isomerase like protein, domain 1"/>
    <property type="match status" value="1"/>
</dbReference>
<evidence type="ECO:0000256" key="1">
    <source>
        <dbReference type="ARBA" id="ARBA00004173"/>
    </source>
</evidence>
<feature type="compositionally biased region" description="Basic and acidic residues" evidence="9">
    <location>
        <begin position="205"/>
        <end position="214"/>
    </location>
</feature>
<dbReference type="GO" id="GO:0006412">
    <property type="term" value="P:translation"/>
    <property type="evidence" value="ECO:0007669"/>
    <property type="project" value="InterPro"/>
</dbReference>
<dbReference type="InterPro" id="IPR001865">
    <property type="entry name" value="Ribosomal_uS2"/>
</dbReference>
<evidence type="ECO:0000313" key="10">
    <source>
        <dbReference type="EMBL" id="KAK3088018.1"/>
    </source>
</evidence>
<dbReference type="GO" id="GO:0005763">
    <property type="term" value="C:mitochondrial small ribosomal subunit"/>
    <property type="evidence" value="ECO:0007669"/>
    <property type="project" value="UniProtKB-ARBA"/>
</dbReference>
<dbReference type="InterPro" id="IPR005706">
    <property type="entry name" value="Ribosomal_uS2_bac/mit/plastid"/>
</dbReference>
<feature type="region of interest" description="Disordered" evidence="9">
    <location>
        <begin position="205"/>
        <end position="230"/>
    </location>
</feature>
<protein>
    <recommendedName>
        <fullName evidence="7">Small ribosomal subunit protein uS2m</fullName>
    </recommendedName>
    <alternativeName>
        <fullName evidence="8">28S ribosomal protein S2, mitochondrial</fullName>
    </alternativeName>
</protein>
<reference evidence="10" key="1">
    <citation type="submission" date="2019-08" db="EMBL/GenBank/DDBJ databases">
        <title>The improved chromosome-level genome for the pearl oyster Pinctada fucata martensii using PacBio sequencing and Hi-C.</title>
        <authorList>
            <person name="Zheng Z."/>
        </authorList>
    </citation>
    <scope>NUCLEOTIDE SEQUENCE</scope>
    <source>
        <strain evidence="10">ZZ-2019</strain>
        <tissue evidence="10">Adductor muscle</tissue>
    </source>
</reference>
<keyword evidence="5" id="KW-0687">Ribonucleoprotein</keyword>
<evidence type="ECO:0000313" key="11">
    <source>
        <dbReference type="Proteomes" id="UP001186944"/>
    </source>
</evidence>
<sequence>EDIILNDPDYFKVRDFVTTKRLFDARVHFGHAVGCRNPHMVPYLFGSRVGTDIIDLEQTKTLMQDALNFLAHVVYRGGLILFITKSKQNMFIVEKAARDAGEYSHCRYWKGGIMTNSEKIFKGMVRLPDVMIFLNTMNSVMEQHVAVVESSKSLVPTIGVVDTNCDPRLISYPIPGNDDTPQSIQLYCDLFRDTILRAKEYSKRDNVNDGKDDTADVNLTGKASVGSPTS</sequence>
<evidence type="ECO:0000256" key="2">
    <source>
        <dbReference type="ARBA" id="ARBA00006242"/>
    </source>
</evidence>
<dbReference type="InterPro" id="IPR023591">
    <property type="entry name" value="Ribosomal_uS2_flav_dom_sf"/>
</dbReference>
<comment type="subcellular location">
    <subcellularLocation>
        <location evidence="1">Mitochondrion</location>
    </subcellularLocation>
</comment>
<dbReference type="EMBL" id="VSWD01000011">
    <property type="protein sequence ID" value="KAK3088018.1"/>
    <property type="molecule type" value="Genomic_DNA"/>
</dbReference>
<dbReference type="CDD" id="cd01425">
    <property type="entry name" value="RPS2"/>
    <property type="match status" value="1"/>
</dbReference>
<evidence type="ECO:0000256" key="4">
    <source>
        <dbReference type="ARBA" id="ARBA00023128"/>
    </source>
</evidence>
<dbReference type="GO" id="GO:0003735">
    <property type="term" value="F:structural constituent of ribosome"/>
    <property type="evidence" value="ECO:0007669"/>
    <property type="project" value="InterPro"/>
</dbReference>
<dbReference type="PRINTS" id="PR00395">
    <property type="entry name" value="RIBOSOMALS2"/>
</dbReference>
<dbReference type="FunFam" id="3.40.50.10490:FF:000026">
    <property type="entry name" value="28S ribosomal protein S2, mitochondrial"/>
    <property type="match status" value="1"/>
</dbReference>
<dbReference type="PANTHER" id="PTHR12534:SF0">
    <property type="entry name" value="SMALL RIBOSOMAL SUBUNIT PROTEIN US2M"/>
    <property type="match status" value="1"/>
</dbReference>
<dbReference type="PANTHER" id="PTHR12534">
    <property type="entry name" value="30S RIBOSOMAL PROTEIN S2 PROKARYOTIC AND ORGANELLAR"/>
    <property type="match status" value="1"/>
</dbReference>